<dbReference type="EMBL" id="CP110821">
    <property type="protein sequence ID" value="WPX97391.1"/>
    <property type="molecule type" value="Genomic_DNA"/>
</dbReference>
<evidence type="ECO:0000313" key="26">
    <source>
        <dbReference type="EMBL" id="WPX96720.1"/>
    </source>
</evidence>
<dbReference type="EMBL" id="CP110820">
    <property type="protein sequence ID" value="WPX96158.1"/>
    <property type="molecule type" value="Genomic_DNA"/>
</dbReference>
<dbReference type="EMBL" id="CP110820">
    <property type="protein sequence ID" value="WPX96715.1"/>
    <property type="molecule type" value="Genomic_DNA"/>
</dbReference>
<dbReference type="NCBIfam" id="NF033580">
    <property type="entry name" value="transpos_IS5_3"/>
    <property type="match status" value="1"/>
</dbReference>
<evidence type="ECO:0000313" key="32">
    <source>
        <dbReference type="EMBL" id="WPX96982.1"/>
    </source>
</evidence>
<evidence type="ECO:0000313" key="28">
    <source>
        <dbReference type="EMBL" id="WPX96848.1"/>
    </source>
</evidence>
<evidence type="ECO:0000313" key="39">
    <source>
        <dbReference type="EMBL" id="WPX97334.1"/>
    </source>
</evidence>
<dbReference type="EMBL" id="CP110820">
    <property type="protein sequence ID" value="WPX96720.1"/>
    <property type="molecule type" value="Genomic_DNA"/>
</dbReference>
<dbReference type="EMBL" id="CP110820">
    <property type="protein sequence ID" value="WPX96661.1"/>
    <property type="molecule type" value="Genomic_DNA"/>
</dbReference>
<evidence type="ECO:0000313" key="25">
    <source>
        <dbReference type="EMBL" id="WPX96715.1"/>
    </source>
</evidence>
<name>A0ABZ0UMN7_9RICK</name>
<evidence type="ECO:0000313" key="35">
    <source>
        <dbReference type="EMBL" id="WPX97219.1"/>
    </source>
</evidence>
<evidence type="ECO:0000313" key="21">
    <source>
        <dbReference type="EMBL" id="WPX96590.1"/>
    </source>
</evidence>
<evidence type="ECO:0000313" key="7">
    <source>
        <dbReference type="EMBL" id="WPX96172.1"/>
    </source>
</evidence>
<dbReference type="EMBL" id="CP110820">
    <property type="protein sequence ID" value="WPX97315.1"/>
    <property type="molecule type" value="Genomic_DNA"/>
</dbReference>
<evidence type="ECO:0000313" key="15">
    <source>
        <dbReference type="EMBL" id="WPX96363.1"/>
    </source>
</evidence>
<evidence type="ECO:0000313" key="13">
    <source>
        <dbReference type="EMBL" id="WPX96319.1"/>
    </source>
</evidence>
<dbReference type="EMBL" id="CP110820">
    <property type="protein sequence ID" value="WPX96579.1"/>
    <property type="molecule type" value="Genomic_DNA"/>
</dbReference>
<dbReference type="EMBL" id="CP110820">
    <property type="protein sequence ID" value="WPX96036.1"/>
    <property type="molecule type" value="Genomic_DNA"/>
</dbReference>
<evidence type="ECO:0000313" key="12">
    <source>
        <dbReference type="EMBL" id="WPX96284.1"/>
    </source>
</evidence>
<dbReference type="EMBL" id="CP110820">
    <property type="protein sequence ID" value="WPX96982.1"/>
    <property type="molecule type" value="Genomic_DNA"/>
</dbReference>
<dbReference type="InterPro" id="IPR025161">
    <property type="entry name" value="IS402-like_dom"/>
</dbReference>
<dbReference type="EMBL" id="CP110820">
    <property type="protein sequence ID" value="WPX96969.1"/>
    <property type="molecule type" value="Genomic_DNA"/>
</dbReference>
<dbReference type="EMBL" id="CP110820">
    <property type="protein sequence ID" value="WPX96172.1"/>
    <property type="molecule type" value="Genomic_DNA"/>
</dbReference>
<evidence type="ECO:0000313" key="31">
    <source>
        <dbReference type="EMBL" id="WPX96969.1"/>
    </source>
</evidence>
<geneLocation type="plasmid" evidence="40 42">
    <name>unnamed1</name>
</geneLocation>
<evidence type="ECO:0000313" key="10">
    <source>
        <dbReference type="EMBL" id="WPX96198.1"/>
    </source>
</evidence>
<evidence type="ECO:0000313" key="29">
    <source>
        <dbReference type="EMBL" id="WPX96885.1"/>
    </source>
</evidence>
<evidence type="ECO:0000313" key="42">
    <source>
        <dbReference type="Proteomes" id="UP001327219"/>
    </source>
</evidence>
<evidence type="ECO:0000313" key="18">
    <source>
        <dbReference type="EMBL" id="WPX96510.1"/>
    </source>
</evidence>
<evidence type="ECO:0000259" key="1">
    <source>
        <dbReference type="Pfam" id="PF13340"/>
    </source>
</evidence>
<dbReference type="EMBL" id="CP110820">
    <property type="protein sequence ID" value="WPX96885.1"/>
    <property type="molecule type" value="Genomic_DNA"/>
</dbReference>
<dbReference type="EMBL" id="CP110820">
    <property type="protein sequence ID" value="WPX96497.1"/>
    <property type="molecule type" value="Genomic_DNA"/>
</dbReference>
<accession>A0ABZ0UMN7</accession>
<keyword evidence="42" id="KW-1185">Reference proteome</keyword>
<dbReference type="Pfam" id="PF13340">
    <property type="entry name" value="DUF4096"/>
    <property type="match status" value="1"/>
</dbReference>
<dbReference type="EMBL" id="CP110820">
    <property type="protein sequence ID" value="WPX97170.1"/>
    <property type="molecule type" value="Genomic_DNA"/>
</dbReference>
<dbReference type="PANTHER" id="PTHR46637">
    <property type="entry name" value="TIS1421-TRANSPOSASE PROTEIN A"/>
    <property type="match status" value="1"/>
</dbReference>
<evidence type="ECO:0000313" key="14">
    <source>
        <dbReference type="EMBL" id="WPX96322.1"/>
    </source>
</evidence>
<dbReference type="PANTHER" id="PTHR46637:SF1">
    <property type="entry name" value="BLL5188 PROTEIN"/>
    <property type="match status" value="1"/>
</dbReference>
<dbReference type="EMBL" id="CP110820">
    <property type="protein sequence ID" value="WPX96322.1"/>
    <property type="molecule type" value="Genomic_DNA"/>
</dbReference>
<evidence type="ECO:0000313" key="40">
    <source>
        <dbReference type="EMBL" id="WPX97391.1"/>
    </source>
</evidence>
<dbReference type="EMBL" id="CP110820">
    <property type="protein sequence ID" value="WPX96646.1"/>
    <property type="molecule type" value="Genomic_DNA"/>
</dbReference>
<evidence type="ECO:0000313" key="19">
    <source>
        <dbReference type="EMBL" id="WPX96540.1"/>
    </source>
</evidence>
<evidence type="ECO:0000313" key="11">
    <source>
        <dbReference type="EMBL" id="WPX96260.1"/>
    </source>
</evidence>
<evidence type="ECO:0000313" key="38">
    <source>
        <dbReference type="EMBL" id="WPX97315.1"/>
    </source>
</evidence>
<dbReference type="EMBL" id="CP110820">
    <property type="protein sequence ID" value="WPX96848.1"/>
    <property type="molecule type" value="Genomic_DNA"/>
</dbReference>
<evidence type="ECO:0000313" key="41">
    <source>
        <dbReference type="EMBL" id="WPX97455.1"/>
    </source>
</evidence>
<evidence type="ECO:0000313" key="3">
    <source>
        <dbReference type="EMBL" id="WPX96099.1"/>
    </source>
</evidence>
<feature type="domain" description="Insertion element IS402-like" evidence="1">
    <location>
        <begin position="10"/>
        <end position="82"/>
    </location>
</feature>
<evidence type="ECO:0000313" key="5">
    <source>
        <dbReference type="EMBL" id="WPX96122.1"/>
    </source>
</evidence>
<dbReference type="EMBL" id="CP110820">
    <property type="protein sequence ID" value="WPX97219.1"/>
    <property type="molecule type" value="Genomic_DNA"/>
</dbReference>
<dbReference type="EMBL" id="CP110820">
    <property type="protein sequence ID" value="WPX96367.1"/>
    <property type="molecule type" value="Genomic_DNA"/>
</dbReference>
<dbReference type="EMBL" id="CP110820">
    <property type="protein sequence ID" value="WPX96363.1"/>
    <property type="molecule type" value="Genomic_DNA"/>
</dbReference>
<evidence type="ECO:0000313" key="6">
    <source>
        <dbReference type="EMBL" id="WPX96158.1"/>
    </source>
</evidence>
<dbReference type="EMBL" id="CP110820">
    <property type="protein sequence ID" value="WPX96959.1"/>
    <property type="molecule type" value="Genomic_DNA"/>
</dbReference>
<evidence type="ECO:0000313" key="23">
    <source>
        <dbReference type="EMBL" id="WPX96661.1"/>
    </source>
</evidence>
<dbReference type="Proteomes" id="UP001327219">
    <property type="component" value="Chromosome"/>
</dbReference>
<evidence type="ECO:0000313" key="30">
    <source>
        <dbReference type="EMBL" id="WPX96959.1"/>
    </source>
</evidence>
<evidence type="ECO:0000313" key="17">
    <source>
        <dbReference type="EMBL" id="WPX96497.1"/>
    </source>
</evidence>
<dbReference type="EMBL" id="CP110820">
    <property type="protein sequence ID" value="WPX96196.1"/>
    <property type="molecule type" value="Genomic_DNA"/>
</dbReference>
<dbReference type="EMBL" id="CP110821">
    <property type="protein sequence ID" value="WPX97455.1"/>
    <property type="molecule type" value="Genomic_DNA"/>
</dbReference>
<evidence type="ECO:0000313" key="2">
    <source>
        <dbReference type="EMBL" id="WPX96036.1"/>
    </source>
</evidence>
<keyword evidence="40" id="KW-0614">Plasmid</keyword>
<gene>
    <name evidence="2" type="ORF">Bandiella_00139</name>
    <name evidence="3" type="ORF">Bandiella_00203</name>
    <name evidence="4" type="ORF">Bandiella_00215</name>
    <name evidence="5" type="ORF">Bandiella_00226</name>
    <name evidence="6" type="ORF">Bandiella_00267</name>
    <name evidence="7" type="ORF">Bandiella_00281</name>
    <name evidence="8" type="ORF">Bandiella_00292</name>
    <name evidence="9" type="ORF">Bandiella_00305</name>
    <name evidence="10" type="ORF">Bandiella_00307</name>
    <name evidence="11" type="ORF">Bandiella_00369</name>
    <name evidence="12" type="ORF">Bandiella_00393</name>
    <name evidence="13" type="ORF">Bandiella_00428</name>
    <name evidence="14" type="ORF">Bandiella_00431</name>
    <name evidence="15" type="ORF">Bandiella_00473</name>
    <name evidence="16" type="ORF">Bandiella_00477</name>
    <name evidence="17" type="ORF">Bandiella_00613</name>
    <name evidence="18" type="ORF">Bandiella_00626</name>
    <name evidence="19" type="ORF">Bandiella_00656</name>
    <name evidence="20" type="ORF">Bandiella_00696</name>
    <name evidence="21" type="ORF">Bandiella_00707</name>
    <name evidence="22" type="ORF">Bandiella_00764</name>
    <name evidence="23" type="ORF">Bandiella_00779</name>
    <name evidence="24" type="ORF">Bandiella_00823</name>
    <name evidence="25" type="ORF">Bandiella_00837</name>
    <name evidence="26" type="ORF">Bandiella_00844</name>
    <name evidence="27" type="ORF">Bandiella_00934</name>
    <name evidence="28" type="ORF">Bandiella_00980</name>
    <name evidence="29" type="ORF">Bandiella_01019</name>
    <name evidence="30" type="ORF">Bandiella_01096</name>
    <name evidence="31" type="ORF">Bandiella_01108</name>
    <name evidence="32" type="ORF">Bandiella_01121</name>
    <name evidence="33" type="ORF">Bandiella_01283</name>
    <name evidence="34" type="ORF">Bandiella_01314</name>
    <name evidence="35" type="ORF">Bandiella_01365</name>
    <name evidence="36" type="ORF">Bandiella_01408</name>
    <name evidence="37" type="ORF">Bandiella_01459</name>
    <name evidence="38" type="ORF">Bandiella_01464</name>
    <name evidence="39" type="ORF">Bandiella_01483</name>
    <name evidence="40" type="ORF">Bandiella_01541</name>
    <name evidence="41" type="ORF">Bandiella_01613</name>
</gene>
<sequence>MDLGLHRHDITDNMWDLIKDHLPGREGTWGGLAHNNRRFINAVFWILRTGSPWRDLPSEYGGWKNTHKRFCRWRDKRIWEALLEIFVKEPDMEWLMIDASHSKVHPHASGAKGGNQDMSRTKGGSIQRFTLPWIHMVCHSKLLSQKAQKLIASRLLILLKR</sequence>
<protein>
    <submittedName>
        <fullName evidence="32">IS5 family transposase</fullName>
    </submittedName>
</protein>
<dbReference type="InterPro" id="IPR052909">
    <property type="entry name" value="Transposase_6_like"/>
</dbReference>
<dbReference type="EMBL" id="CP110820">
    <property type="protein sequence ID" value="WPX96284.1"/>
    <property type="molecule type" value="Genomic_DNA"/>
</dbReference>
<evidence type="ECO:0000313" key="24">
    <source>
        <dbReference type="EMBL" id="WPX96703.1"/>
    </source>
</evidence>
<evidence type="ECO:0000313" key="33">
    <source>
        <dbReference type="EMBL" id="WPX97139.1"/>
    </source>
</evidence>
<dbReference type="EMBL" id="CP110820">
    <property type="protein sequence ID" value="WPX96260.1"/>
    <property type="molecule type" value="Genomic_DNA"/>
</dbReference>
<dbReference type="EMBL" id="CP110820">
    <property type="protein sequence ID" value="WPX96590.1"/>
    <property type="molecule type" value="Genomic_DNA"/>
</dbReference>
<dbReference type="EMBL" id="CP110820">
    <property type="protein sequence ID" value="WPX96703.1"/>
    <property type="molecule type" value="Genomic_DNA"/>
</dbReference>
<organism evidence="32 42">
    <name type="scientific">Candidatus Bandiella euplotis</name>
    <dbReference type="NCBI Taxonomy" id="1664265"/>
    <lineage>
        <taxon>Bacteria</taxon>
        <taxon>Pseudomonadati</taxon>
        <taxon>Pseudomonadota</taxon>
        <taxon>Alphaproteobacteria</taxon>
        <taxon>Rickettsiales</taxon>
        <taxon>Candidatus Midichloriaceae</taxon>
        <taxon>Candidatus Bandiella</taxon>
    </lineage>
</organism>
<dbReference type="EMBL" id="CP110820">
    <property type="protein sequence ID" value="WPX96806.1"/>
    <property type="molecule type" value="Genomic_DNA"/>
</dbReference>
<evidence type="ECO:0000313" key="27">
    <source>
        <dbReference type="EMBL" id="WPX96806.1"/>
    </source>
</evidence>
<reference evidence="32 42" key="1">
    <citation type="submission" date="2022-11" db="EMBL/GenBank/DDBJ databases">
        <title>Host association and intracellularity evolved multiple times independently in the Rickettsiales.</title>
        <authorList>
            <person name="Castelli M."/>
            <person name="Nardi T."/>
            <person name="Gammuto L."/>
            <person name="Bellinzona G."/>
            <person name="Sabaneyeva E."/>
            <person name="Potekhin A."/>
            <person name="Serra V."/>
            <person name="Petroni G."/>
            <person name="Sassera D."/>
        </authorList>
    </citation>
    <scope>NUCLEOTIDE SEQUENCE [LARGE SCALE GENOMIC DNA]</scope>
    <source>
        <strain evidence="32 42">NDG2</strain>
        <plasmid evidence="40 42">unnamed1</plasmid>
    </source>
</reference>
<evidence type="ECO:0000313" key="22">
    <source>
        <dbReference type="EMBL" id="WPX96646.1"/>
    </source>
</evidence>
<dbReference type="EMBL" id="CP110820">
    <property type="protein sequence ID" value="WPX96111.1"/>
    <property type="molecule type" value="Genomic_DNA"/>
</dbReference>
<evidence type="ECO:0000313" key="34">
    <source>
        <dbReference type="EMBL" id="WPX97170.1"/>
    </source>
</evidence>
<evidence type="ECO:0000313" key="37">
    <source>
        <dbReference type="EMBL" id="WPX97310.1"/>
    </source>
</evidence>
<evidence type="ECO:0000313" key="9">
    <source>
        <dbReference type="EMBL" id="WPX96196.1"/>
    </source>
</evidence>
<dbReference type="Proteomes" id="UP001327219">
    <property type="component" value="Plasmid unnamed1"/>
</dbReference>
<dbReference type="EMBL" id="CP110820">
    <property type="protein sequence ID" value="WPX96510.1"/>
    <property type="molecule type" value="Genomic_DNA"/>
</dbReference>
<dbReference type="EMBL" id="CP110820">
    <property type="protein sequence ID" value="WPX96198.1"/>
    <property type="molecule type" value="Genomic_DNA"/>
</dbReference>
<dbReference type="EMBL" id="CP110820">
    <property type="protein sequence ID" value="WPX97261.1"/>
    <property type="molecule type" value="Genomic_DNA"/>
</dbReference>
<dbReference type="EMBL" id="CP110820">
    <property type="protein sequence ID" value="WPX96122.1"/>
    <property type="molecule type" value="Genomic_DNA"/>
</dbReference>
<dbReference type="EMBL" id="CP110820">
    <property type="protein sequence ID" value="WPX96099.1"/>
    <property type="molecule type" value="Genomic_DNA"/>
</dbReference>
<dbReference type="EMBL" id="CP110820">
    <property type="protein sequence ID" value="WPX97334.1"/>
    <property type="molecule type" value="Genomic_DNA"/>
</dbReference>
<evidence type="ECO:0000313" key="4">
    <source>
        <dbReference type="EMBL" id="WPX96111.1"/>
    </source>
</evidence>
<dbReference type="EMBL" id="CP110820">
    <property type="protein sequence ID" value="WPX96183.1"/>
    <property type="molecule type" value="Genomic_DNA"/>
</dbReference>
<dbReference type="EMBL" id="CP110820">
    <property type="protein sequence ID" value="WPX96319.1"/>
    <property type="molecule type" value="Genomic_DNA"/>
</dbReference>
<dbReference type="EMBL" id="CP110820">
    <property type="protein sequence ID" value="WPX96540.1"/>
    <property type="molecule type" value="Genomic_DNA"/>
</dbReference>
<dbReference type="EMBL" id="CP110820">
    <property type="protein sequence ID" value="WPX97310.1"/>
    <property type="molecule type" value="Genomic_DNA"/>
</dbReference>
<evidence type="ECO:0000313" key="16">
    <source>
        <dbReference type="EMBL" id="WPX96367.1"/>
    </source>
</evidence>
<dbReference type="EMBL" id="CP110820">
    <property type="protein sequence ID" value="WPX97139.1"/>
    <property type="molecule type" value="Genomic_DNA"/>
</dbReference>
<evidence type="ECO:0000313" key="20">
    <source>
        <dbReference type="EMBL" id="WPX96579.1"/>
    </source>
</evidence>
<evidence type="ECO:0000313" key="8">
    <source>
        <dbReference type="EMBL" id="WPX96183.1"/>
    </source>
</evidence>
<proteinExistence type="predicted"/>
<evidence type="ECO:0000313" key="36">
    <source>
        <dbReference type="EMBL" id="WPX97261.1"/>
    </source>
</evidence>